<geneLocation type="plasmid" evidence="1 2">
    <name>unnamed6</name>
</geneLocation>
<gene>
    <name evidence="1" type="ORF">BCS90_27040</name>
</gene>
<sequence>MRNILPFLSSKPTSSVSSLLAFLQQCKTHKIHLIAKANSNNKHQIRALLKPLRLSRRDRKTLIHDHLTPLSKLIINPDDIYCAIEHNDQQAFPSQICDNCAPGLFKHYGYRVADAGWCSQCHERGECLDVALIEHYRKYGIDDYTICRYLPRKRYQSNVCPLPLRYQSIDDIEKAHQTLFNAFKIQKRLGDSTLLAR</sequence>
<evidence type="ECO:0000313" key="2">
    <source>
        <dbReference type="Proteomes" id="UP000235310"/>
    </source>
</evidence>
<protein>
    <submittedName>
        <fullName evidence="1">Uncharacterized protein</fullName>
    </submittedName>
</protein>
<dbReference type="Proteomes" id="UP000235310">
    <property type="component" value="Plasmid unnamed6"/>
</dbReference>
<accession>A0ACD5G564</accession>
<proteinExistence type="predicted"/>
<keyword evidence="1" id="KW-0614">Plasmid</keyword>
<reference evidence="1 2" key="1">
    <citation type="journal article" date="2018" name="Nature">
        <title>A major lineage of non-tailed dsDNA viruses as unrecognized killers of marine bacteria.</title>
        <authorList>
            <person name="Kauffman K.M."/>
            <person name="Hussain F.A."/>
            <person name="Yang J."/>
            <person name="Arevalo P."/>
            <person name="Brown J.M."/>
            <person name="Chang W.K."/>
            <person name="VanInsberghe D."/>
            <person name="Elsherbini J."/>
            <person name="Sharma R.S."/>
            <person name="Cutler M.B."/>
            <person name="Kelly L."/>
            <person name="Polz M.F."/>
        </authorList>
    </citation>
    <scope>NUCLEOTIDE SEQUENCE [LARGE SCALE GENOMIC DNA]</scope>
    <source>
        <strain evidence="1 2">10N.222.46.E12</strain>
    </source>
</reference>
<evidence type="ECO:0000313" key="1">
    <source>
        <dbReference type="EMBL" id="XNH97280.1"/>
    </source>
</evidence>
<name>A0ACD5G564_9VIBR</name>
<dbReference type="EMBL" id="CP170596">
    <property type="protein sequence ID" value="XNH97280.1"/>
    <property type="molecule type" value="Genomic_DNA"/>
</dbReference>
<organism evidence="1 2">
    <name type="scientific">Vibrio cyclitrophicus</name>
    <dbReference type="NCBI Taxonomy" id="47951"/>
    <lineage>
        <taxon>Bacteria</taxon>
        <taxon>Pseudomonadati</taxon>
        <taxon>Pseudomonadota</taxon>
        <taxon>Gammaproteobacteria</taxon>
        <taxon>Vibrionales</taxon>
        <taxon>Vibrionaceae</taxon>
        <taxon>Vibrio</taxon>
    </lineage>
</organism>